<reference evidence="3" key="1">
    <citation type="submission" date="2017-11" db="EMBL/GenBank/DDBJ databases">
        <authorList>
            <person name="Kuznetsova I."/>
            <person name="Sazanova A."/>
            <person name="Chirak E."/>
            <person name="Safronova V."/>
            <person name="Willems A."/>
        </authorList>
    </citation>
    <scope>NUCLEOTIDE SEQUENCE [LARGE SCALE GENOMIC DNA]</scope>
    <source>
        <strain evidence="3">CCBAU 03422</strain>
    </source>
</reference>
<dbReference type="PANTHER" id="PTHR48079:SF6">
    <property type="entry name" value="NAD(P)-BINDING DOMAIN-CONTAINING PROTEIN-RELATED"/>
    <property type="match status" value="1"/>
</dbReference>
<dbReference type="InterPro" id="IPR051783">
    <property type="entry name" value="NAD(P)-dependent_oxidoreduct"/>
</dbReference>
<comment type="caution">
    <text evidence="2">The sequence shown here is derived from an EMBL/GenBank/DDBJ whole genome shotgun (WGS) entry which is preliminary data.</text>
</comment>
<dbReference type="AlphaFoldDB" id="A0A2P7BL36"/>
<dbReference type="OrthoDB" id="9814124at2"/>
<dbReference type="RefSeq" id="WP_106662255.1">
    <property type="nucleotide sequence ID" value="NZ_PGGM01000001.1"/>
</dbReference>
<dbReference type="Gene3D" id="3.40.50.720">
    <property type="entry name" value="NAD(P)-binding Rossmann-like Domain"/>
    <property type="match status" value="1"/>
</dbReference>
<feature type="domain" description="NAD-dependent epimerase/dehydratase" evidence="1">
    <location>
        <begin position="7"/>
        <end position="230"/>
    </location>
</feature>
<dbReference type="GO" id="GO:0005737">
    <property type="term" value="C:cytoplasm"/>
    <property type="evidence" value="ECO:0007669"/>
    <property type="project" value="TreeGrafter"/>
</dbReference>
<organism evidence="2 3">
    <name type="scientific">Phyllobacterium sophorae</name>
    <dbReference type="NCBI Taxonomy" id="1520277"/>
    <lineage>
        <taxon>Bacteria</taxon>
        <taxon>Pseudomonadati</taxon>
        <taxon>Pseudomonadota</taxon>
        <taxon>Alphaproteobacteria</taxon>
        <taxon>Hyphomicrobiales</taxon>
        <taxon>Phyllobacteriaceae</taxon>
        <taxon>Phyllobacterium</taxon>
    </lineage>
</organism>
<name>A0A2P7BL36_9HYPH</name>
<dbReference type="EMBL" id="PGGM01000001">
    <property type="protein sequence ID" value="PSH67187.1"/>
    <property type="molecule type" value="Genomic_DNA"/>
</dbReference>
<evidence type="ECO:0000313" key="3">
    <source>
        <dbReference type="Proteomes" id="UP000241764"/>
    </source>
</evidence>
<evidence type="ECO:0000259" key="1">
    <source>
        <dbReference type="Pfam" id="PF01370"/>
    </source>
</evidence>
<dbReference type="InterPro" id="IPR036291">
    <property type="entry name" value="NAD(P)-bd_dom_sf"/>
</dbReference>
<dbReference type="InterPro" id="IPR001509">
    <property type="entry name" value="Epimerase_deHydtase"/>
</dbReference>
<dbReference type="Proteomes" id="UP000241764">
    <property type="component" value="Unassembled WGS sequence"/>
</dbReference>
<accession>A0A2P7BL36</accession>
<dbReference type="GO" id="GO:0004029">
    <property type="term" value="F:aldehyde dehydrogenase (NAD+) activity"/>
    <property type="evidence" value="ECO:0007669"/>
    <property type="project" value="TreeGrafter"/>
</dbReference>
<dbReference type="Pfam" id="PF01370">
    <property type="entry name" value="Epimerase"/>
    <property type="match status" value="1"/>
</dbReference>
<dbReference type="SUPFAM" id="SSF51735">
    <property type="entry name" value="NAD(P)-binding Rossmann-fold domains"/>
    <property type="match status" value="1"/>
</dbReference>
<dbReference type="PANTHER" id="PTHR48079">
    <property type="entry name" value="PROTEIN YEEZ"/>
    <property type="match status" value="1"/>
</dbReference>
<proteinExistence type="predicted"/>
<sequence length="320" mass="34200">MNIERQVFITGAGGFVGRATVKRFLTEGWRVRAAVRTVQGCGLDHGDRLSIIPAGDITAITDWVPLLSGCDAVVHVAARAHMTGEAQDASAQLFRRVNVDASVNLARGAATAGVKRFVFISSAGVMGDYSERPFTETDQPRPMSEYAKSKWQAEQAVAKIAREAGLELVILRPVLVYGPGNPGNLERLLQLIRTGLPLPLAAVGNRRSFLDVGHLAAIICSAAQLPEAAGKTVLLADGNDLSTPELVRALAEGMGVRVRLFSVPPPLLRLGARLLGRSRDAERLLGSLQVDVALKTSLFGPYPRAQTIRGLGEAGQRRTT</sequence>
<evidence type="ECO:0000313" key="2">
    <source>
        <dbReference type="EMBL" id="PSH67187.1"/>
    </source>
</evidence>
<protein>
    <recommendedName>
        <fullName evidence="1">NAD-dependent epimerase/dehydratase domain-containing protein</fullName>
    </recommendedName>
</protein>
<keyword evidence="3" id="KW-1185">Reference proteome</keyword>
<gene>
    <name evidence="2" type="ORF">CU103_02165</name>
</gene>